<evidence type="ECO:0000256" key="1">
    <source>
        <dbReference type="SAM" id="MobiDB-lite"/>
    </source>
</evidence>
<evidence type="ECO:0000313" key="3">
    <source>
        <dbReference type="Proteomes" id="UP001590951"/>
    </source>
</evidence>
<dbReference type="EMBL" id="JBHFEH010000004">
    <property type="protein sequence ID" value="KAL2057507.1"/>
    <property type="molecule type" value="Genomic_DNA"/>
</dbReference>
<gene>
    <name evidence="2" type="ORF">ABVK25_001891</name>
</gene>
<proteinExistence type="predicted"/>
<reference evidence="2 3" key="1">
    <citation type="submission" date="2024-09" db="EMBL/GenBank/DDBJ databases">
        <title>Rethinking Asexuality: The Enigmatic Case of Functional Sexual Genes in Lepraria (Stereocaulaceae).</title>
        <authorList>
            <person name="Doellman M."/>
            <person name="Sun Y."/>
            <person name="Barcenas-Pena A."/>
            <person name="Lumbsch H.T."/>
            <person name="Grewe F."/>
        </authorList>
    </citation>
    <scope>NUCLEOTIDE SEQUENCE [LARGE SCALE GENOMIC DNA]</scope>
    <source>
        <strain evidence="2 3">Grewe 0041</strain>
    </source>
</reference>
<evidence type="ECO:0000313" key="2">
    <source>
        <dbReference type="EMBL" id="KAL2057507.1"/>
    </source>
</evidence>
<organism evidence="2 3">
    <name type="scientific">Lepraria finkii</name>
    <dbReference type="NCBI Taxonomy" id="1340010"/>
    <lineage>
        <taxon>Eukaryota</taxon>
        <taxon>Fungi</taxon>
        <taxon>Dikarya</taxon>
        <taxon>Ascomycota</taxon>
        <taxon>Pezizomycotina</taxon>
        <taxon>Lecanoromycetes</taxon>
        <taxon>OSLEUM clade</taxon>
        <taxon>Lecanoromycetidae</taxon>
        <taxon>Lecanorales</taxon>
        <taxon>Lecanorineae</taxon>
        <taxon>Stereocaulaceae</taxon>
        <taxon>Lepraria</taxon>
    </lineage>
</organism>
<feature type="region of interest" description="Disordered" evidence="1">
    <location>
        <begin position="86"/>
        <end position="110"/>
    </location>
</feature>
<name>A0ABR4BI66_9LECA</name>
<dbReference type="Proteomes" id="UP001590951">
    <property type="component" value="Unassembled WGS sequence"/>
</dbReference>
<comment type="caution">
    <text evidence="2">The sequence shown here is derived from an EMBL/GenBank/DDBJ whole genome shotgun (WGS) entry which is preliminary data.</text>
</comment>
<feature type="compositionally biased region" description="Polar residues" evidence="1">
    <location>
        <begin position="100"/>
        <end position="110"/>
    </location>
</feature>
<accession>A0ABR4BI66</accession>
<protein>
    <submittedName>
        <fullName evidence="2">Uncharacterized protein</fullName>
    </submittedName>
</protein>
<keyword evidence="3" id="KW-1185">Reference proteome</keyword>
<sequence>MNLWKDVQNSSSPDLSVIGEESIQYWKLVQMSQCVREALRESQQRLCIRLWEIEQPGEEHREQPLVPKPENLNLPSLFGPAFLAMGRNQPMGMAPGRGLGTQNPGNGAQD</sequence>